<dbReference type="Gene3D" id="3.40.50.300">
    <property type="entry name" value="P-loop containing nucleotide triphosphate hydrolases"/>
    <property type="match status" value="1"/>
</dbReference>
<keyword evidence="2" id="KW-1185">Reference proteome</keyword>
<keyword evidence="1" id="KW-0067">ATP-binding</keyword>
<dbReference type="GO" id="GO:0005524">
    <property type="term" value="F:ATP binding"/>
    <property type="evidence" value="ECO:0007669"/>
    <property type="project" value="UniProtKB-KW"/>
</dbReference>
<evidence type="ECO:0000313" key="1">
    <source>
        <dbReference type="EMBL" id="MDC8831344.1"/>
    </source>
</evidence>
<name>A0ABT5L2S8_9ALTE</name>
<sequence length="164" mass="18379">MNKGTLTFFCGKMGSGKSTRAREIARQCTAVLLSEDEWLSSLYPNKIATLSDYIEYSNLLKPQIKALVQSILACGTNVVMDFPANTISQRNWFRSIFAEINAPHCLVYIEVADAVCLKQIQQRSIEQPQRAKTDTAEMFEQVTRYFVAPTPEEGFTINSVGNKA</sequence>
<protein>
    <submittedName>
        <fullName evidence="1">ATP-binding protein</fullName>
    </submittedName>
</protein>
<dbReference type="SUPFAM" id="SSF52540">
    <property type="entry name" value="P-loop containing nucleoside triphosphate hydrolases"/>
    <property type="match status" value="1"/>
</dbReference>
<proteinExistence type="predicted"/>
<gene>
    <name evidence="1" type="ORF">OIK42_11290</name>
</gene>
<accession>A0ABT5L2S8</accession>
<keyword evidence="1" id="KW-0547">Nucleotide-binding</keyword>
<dbReference type="EMBL" id="JAQQXP010000001">
    <property type="protein sequence ID" value="MDC8831344.1"/>
    <property type="molecule type" value="Genomic_DNA"/>
</dbReference>
<dbReference type="Proteomes" id="UP001218788">
    <property type="component" value="Unassembled WGS sequence"/>
</dbReference>
<dbReference type="Pfam" id="PF13671">
    <property type="entry name" value="AAA_33"/>
    <property type="match status" value="1"/>
</dbReference>
<organism evidence="1 2">
    <name type="scientific">Alteromonas gilva</name>
    <dbReference type="NCBI Taxonomy" id="2987522"/>
    <lineage>
        <taxon>Bacteria</taxon>
        <taxon>Pseudomonadati</taxon>
        <taxon>Pseudomonadota</taxon>
        <taxon>Gammaproteobacteria</taxon>
        <taxon>Alteromonadales</taxon>
        <taxon>Alteromonadaceae</taxon>
        <taxon>Alteromonas/Salinimonas group</taxon>
        <taxon>Alteromonas</taxon>
    </lineage>
</organism>
<reference evidence="1 2" key="1">
    <citation type="submission" date="2022-10" db="EMBL/GenBank/DDBJ databases">
        <title>Alteromonas sp. chi3 Genome sequencing.</title>
        <authorList>
            <person name="Park S."/>
        </authorList>
    </citation>
    <scope>NUCLEOTIDE SEQUENCE [LARGE SCALE GENOMIC DNA]</scope>
    <source>
        <strain evidence="2">chi3</strain>
    </source>
</reference>
<comment type="caution">
    <text evidence="1">The sequence shown here is derived from an EMBL/GenBank/DDBJ whole genome shotgun (WGS) entry which is preliminary data.</text>
</comment>
<dbReference type="RefSeq" id="WP_273640586.1">
    <property type="nucleotide sequence ID" value="NZ_JAQQXP010000001.1"/>
</dbReference>
<evidence type="ECO:0000313" key="2">
    <source>
        <dbReference type="Proteomes" id="UP001218788"/>
    </source>
</evidence>
<dbReference type="InterPro" id="IPR027417">
    <property type="entry name" value="P-loop_NTPase"/>
</dbReference>